<dbReference type="InterPro" id="IPR055985">
    <property type="entry name" value="DUF7563"/>
</dbReference>
<dbReference type="AlphaFoldDB" id="A0A1I0MPI6"/>
<name>A0A1I0MPI6_9EURY</name>
<dbReference type="Proteomes" id="UP000198518">
    <property type="component" value="Unassembled WGS sequence"/>
</dbReference>
<evidence type="ECO:0000313" key="1">
    <source>
        <dbReference type="EMBL" id="SEV90426.1"/>
    </source>
</evidence>
<evidence type="ECO:0008006" key="3">
    <source>
        <dbReference type="Google" id="ProtNLM"/>
    </source>
</evidence>
<protein>
    <recommendedName>
        <fullName evidence="3">Small CPxCG-related zinc finger protein</fullName>
    </recommendedName>
</protein>
<reference evidence="1 2" key="1">
    <citation type="submission" date="2016-10" db="EMBL/GenBank/DDBJ databases">
        <authorList>
            <person name="de Groot N.N."/>
        </authorList>
    </citation>
    <scope>NUCLEOTIDE SEQUENCE [LARGE SCALE GENOMIC DNA]</scope>
    <source>
        <strain evidence="1 2">CGMCC 1.5337</strain>
    </source>
</reference>
<sequence>MPQCRNCGSHVTVQFAKVFGDNQDTVHNCMSCVPNAELDDGAASNADGTVDARHAWSD</sequence>
<proteinExistence type="predicted"/>
<organism evidence="1 2">
    <name type="scientific">Halobacterium jilantaiense</name>
    <dbReference type="NCBI Taxonomy" id="355548"/>
    <lineage>
        <taxon>Archaea</taxon>
        <taxon>Methanobacteriati</taxon>
        <taxon>Methanobacteriota</taxon>
        <taxon>Stenosarchaea group</taxon>
        <taxon>Halobacteria</taxon>
        <taxon>Halobacteriales</taxon>
        <taxon>Halobacteriaceae</taxon>
        <taxon>Halobacterium</taxon>
    </lineage>
</organism>
<gene>
    <name evidence="1" type="ORF">SAMN04487945_0260</name>
</gene>
<evidence type="ECO:0000313" key="2">
    <source>
        <dbReference type="Proteomes" id="UP000198518"/>
    </source>
</evidence>
<keyword evidence="2" id="KW-1185">Reference proteome</keyword>
<accession>A0A1I0MPI6</accession>
<dbReference type="Pfam" id="PF24444">
    <property type="entry name" value="DUF7563"/>
    <property type="match status" value="1"/>
</dbReference>
<dbReference type="EMBL" id="FOJA01000001">
    <property type="protein sequence ID" value="SEV90426.1"/>
    <property type="molecule type" value="Genomic_DNA"/>
</dbReference>